<proteinExistence type="predicted"/>
<keyword evidence="2" id="KW-1133">Transmembrane helix</keyword>
<feature type="transmembrane region" description="Helical" evidence="2">
    <location>
        <begin position="31"/>
        <end position="51"/>
    </location>
</feature>
<accession>A0ABZ2M944</accession>
<keyword evidence="4" id="KW-1185">Reference proteome</keyword>
<feature type="region of interest" description="Disordered" evidence="1">
    <location>
        <begin position="1"/>
        <end position="21"/>
    </location>
</feature>
<evidence type="ECO:0000256" key="2">
    <source>
        <dbReference type="SAM" id="Phobius"/>
    </source>
</evidence>
<feature type="compositionally biased region" description="Low complexity" evidence="1">
    <location>
        <begin position="1"/>
        <end position="17"/>
    </location>
</feature>
<feature type="transmembrane region" description="Helical" evidence="2">
    <location>
        <begin position="90"/>
        <end position="107"/>
    </location>
</feature>
<gene>
    <name evidence="3" type="ORF">LZC94_17620</name>
</gene>
<evidence type="ECO:0000313" key="4">
    <source>
        <dbReference type="Proteomes" id="UP001370348"/>
    </source>
</evidence>
<organism evidence="3 4">
    <name type="scientific">Pendulispora albinea</name>
    <dbReference type="NCBI Taxonomy" id="2741071"/>
    <lineage>
        <taxon>Bacteria</taxon>
        <taxon>Pseudomonadati</taxon>
        <taxon>Myxococcota</taxon>
        <taxon>Myxococcia</taxon>
        <taxon>Myxococcales</taxon>
        <taxon>Sorangiineae</taxon>
        <taxon>Pendulisporaceae</taxon>
        <taxon>Pendulispora</taxon>
    </lineage>
</organism>
<feature type="transmembrane region" description="Helical" evidence="2">
    <location>
        <begin position="119"/>
        <end position="138"/>
    </location>
</feature>
<keyword evidence="2" id="KW-0472">Membrane</keyword>
<dbReference type="RefSeq" id="WP_394828667.1">
    <property type="nucleotide sequence ID" value="NZ_CP089984.1"/>
</dbReference>
<feature type="transmembrane region" description="Helical" evidence="2">
    <location>
        <begin position="159"/>
        <end position="176"/>
    </location>
</feature>
<reference evidence="3 4" key="1">
    <citation type="submission" date="2021-12" db="EMBL/GenBank/DDBJ databases">
        <title>Discovery of the Pendulisporaceae a myxobacterial family with distinct sporulation behavior and unique specialized metabolism.</title>
        <authorList>
            <person name="Garcia R."/>
            <person name="Popoff A."/>
            <person name="Bader C.D."/>
            <person name="Loehr J."/>
            <person name="Walesch S."/>
            <person name="Walt C."/>
            <person name="Boldt J."/>
            <person name="Bunk B."/>
            <person name="Haeckl F.J.F.P.J."/>
            <person name="Gunesch A.P."/>
            <person name="Birkelbach J."/>
            <person name="Nuebel U."/>
            <person name="Pietschmann T."/>
            <person name="Bach T."/>
            <person name="Mueller R."/>
        </authorList>
    </citation>
    <scope>NUCLEOTIDE SEQUENCE [LARGE SCALE GENOMIC DNA]</scope>
    <source>
        <strain evidence="3 4">MSr11954</strain>
    </source>
</reference>
<feature type="transmembrane region" description="Helical" evidence="2">
    <location>
        <begin position="226"/>
        <end position="246"/>
    </location>
</feature>
<keyword evidence="2" id="KW-0812">Transmembrane</keyword>
<protein>
    <submittedName>
        <fullName evidence="3">Uncharacterized protein</fullName>
    </submittedName>
</protein>
<name>A0ABZ2M944_9BACT</name>
<evidence type="ECO:0000313" key="3">
    <source>
        <dbReference type="EMBL" id="WXB19044.1"/>
    </source>
</evidence>
<evidence type="ECO:0000256" key="1">
    <source>
        <dbReference type="SAM" id="MobiDB-lite"/>
    </source>
</evidence>
<sequence length="287" mass="30164">MTLSAPPSSRSSKPSLSGGTESTTNVRALSLLWFIPFAGALLVVATGIAVPSPTVLMVFRVEVSFVEAVAFIGSALAARAFDRGDYLRTAWALQAACFFFLFFSDLTRFPAVGQIDPTGTLRTVLSMIANGSAIVGAWRFGRAWGEADLPDAARTRRRAYIAAAVVALALAGGPLVKDVGCVLASGDREALTNICSELGDIGSLCLLAPVLPTAIALRGGKLAWPWSLLAASLIAWLSFDGAVAIADGANGDDVTKRTLVEVFRTLGSLFTWSAGIAQRHVMRMGKD</sequence>
<dbReference type="EMBL" id="CP089984">
    <property type="protein sequence ID" value="WXB19044.1"/>
    <property type="molecule type" value="Genomic_DNA"/>
</dbReference>
<feature type="transmembrane region" description="Helical" evidence="2">
    <location>
        <begin position="57"/>
        <end position="78"/>
    </location>
</feature>
<dbReference type="Proteomes" id="UP001370348">
    <property type="component" value="Chromosome"/>
</dbReference>